<dbReference type="Pfam" id="PF00561">
    <property type="entry name" value="Abhydrolase_1"/>
    <property type="match status" value="1"/>
</dbReference>
<dbReference type="AlphaFoldDB" id="A0ABD5PC27"/>
<dbReference type="PANTHER" id="PTHR43194">
    <property type="entry name" value="HYDROLASE ALPHA/BETA FOLD FAMILY"/>
    <property type="match status" value="1"/>
</dbReference>
<dbReference type="Gene3D" id="3.40.50.1820">
    <property type="entry name" value="alpha/beta hydrolase"/>
    <property type="match status" value="1"/>
</dbReference>
<organism evidence="3 4">
    <name type="scientific">Halobium salinum</name>
    <dbReference type="NCBI Taxonomy" id="1364940"/>
    <lineage>
        <taxon>Archaea</taxon>
        <taxon>Methanobacteriati</taxon>
        <taxon>Methanobacteriota</taxon>
        <taxon>Stenosarchaea group</taxon>
        <taxon>Halobacteria</taxon>
        <taxon>Halobacteriales</taxon>
        <taxon>Haloferacaceae</taxon>
        <taxon>Halobium</taxon>
    </lineage>
</organism>
<comment type="caution">
    <text evidence="3">The sequence shown here is derived from an EMBL/GenBank/DDBJ whole genome shotgun (WGS) entry which is preliminary data.</text>
</comment>
<evidence type="ECO:0000256" key="1">
    <source>
        <dbReference type="SAM" id="MobiDB-lite"/>
    </source>
</evidence>
<dbReference type="InterPro" id="IPR000073">
    <property type="entry name" value="AB_hydrolase_1"/>
</dbReference>
<dbReference type="RefSeq" id="WP_267623738.1">
    <property type="nucleotide sequence ID" value="NZ_JAODIW010000008.1"/>
</dbReference>
<keyword evidence="3" id="KW-0378">Hydrolase</keyword>
<dbReference type="InterPro" id="IPR029058">
    <property type="entry name" value="AB_hydrolase_fold"/>
</dbReference>
<feature type="region of interest" description="Disordered" evidence="1">
    <location>
        <begin position="281"/>
        <end position="303"/>
    </location>
</feature>
<evidence type="ECO:0000259" key="2">
    <source>
        <dbReference type="Pfam" id="PF00561"/>
    </source>
</evidence>
<gene>
    <name evidence="3" type="ORF">ACFO0N_11245</name>
</gene>
<dbReference type="EMBL" id="JBHSDS010000006">
    <property type="protein sequence ID" value="MFC4358515.1"/>
    <property type="molecule type" value="Genomic_DNA"/>
</dbReference>
<evidence type="ECO:0000313" key="4">
    <source>
        <dbReference type="Proteomes" id="UP001595921"/>
    </source>
</evidence>
<name>A0ABD5PC27_9EURY</name>
<protein>
    <submittedName>
        <fullName evidence="3">Alpha/beta fold hydrolase</fullName>
    </submittedName>
</protein>
<dbReference type="PRINTS" id="PR00111">
    <property type="entry name" value="ABHYDROLASE"/>
</dbReference>
<dbReference type="Proteomes" id="UP001595921">
    <property type="component" value="Unassembled WGS sequence"/>
</dbReference>
<sequence>MTTANLALDLPQGRLHYRDLGEGDPVVFVHGVLTNGDLWRNVVPRVAETHRVLAPELPLGAHSEAMDREADLSPPGLVRLLADFLDALDIDRATFVGVDTGGALCQLFLAAFPDRVERLVLGNCDAFDNFLPAPFRPLQYAARAPGVVSLFGRALGVDPLRRAVAATVARHHLSDVVADSYFGPVSRDAGVRRDLRKVLAGISAGYTVGAATRFETFERPVLLVWAPEDRLFPVAHAVRMRDLFPDARLELVADSRALIPEDRPDAFTDLLLGFLGEAPARAEAPDADPDADSPEPTRGPTAP</sequence>
<accession>A0ABD5PC27</accession>
<proteinExistence type="predicted"/>
<feature type="domain" description="AB hydrolase-1" evidence="2">
    <location>
        <begin position="25"/>
        <end position="263"/>
    </location>
</feature>
<evidence type="ECO:0000313" key="3">
    <source>
        <dbReference type="EMBL" id="MFC4358515.1"/>
    </source>
</evidence>
<reference evidence="3 4" key="1">
    <citation type="journal article" date="2019" name="Int. J. Syst. Evol. Microbiol.">
        <title>The Global Catalogue of Microorganisms (GCM) 10K type strain sequencing project: providing services to taxonomists for standard genome sequencing and annotation.</title>
        <authorList>
            <consortium name="The Broad Institute Genomics Platform"/>
            <consortium name="The Broad Institute Genome Sequencing Center for Infectious Disease"/>
            <person name="Wu L."/>
            <person name="Ma J."/>
        </authorList>
    </citation>
    <scope>NUCLEOTIDE SEQUENCE [LARGE SCALE GENOMIC DNA]</scope>
    <source>
        <strain evidence="3 4">CGMCC 1.12553</strain>
    </source>
</reference>
<dbReference type="PANTHER" id="PTHR43194:SF2">
    <property type="entry name" value="PEROXISOMAL MEMBRANE PROTEIN LPX1"/>
    <property type="match status" value="1"/>
</dbReference>
<dbReference type="InterPro" id="IPR050228">
    <property type="entry name" value="Carboxylesterase_BioH"/>
</dbReference>
<dbReference type="GO" id="GO:0016787">
    <property type="term" value="F:hydrolase activity"/>
    <property type="evidence" value="ECO:0007669"/>
    <property type="project" value="UniProtKB-KW"/>
</dbReference>
<keyword evidence="4" id="KW-1185">Reference proteome</keyword>
<dbReference type="SUPFAM" id="SSF53474">
    <property type="entry name" value="alpha/beta-Hydrolases"/>
    <property type="match status" value="1"/>
</dbReference>